<comment type="caution">
    <text evidence="1">The sequence shown here is derived from an EMBL/GenBank/DDBJ whole genome shotgun (WGS) entry which is preliminary data.</text>
</comment>
<dbReference type="SUPFAM" id="SSF56672">
    <property type="entry name" value="DNA/RNA polymerases"/>
    <property type="match status" value="1"/>
</dbReference>
<evidence type="ECO:0000313" key="2">
    <source>
        <dbReference type="Proteomes" id="UP000735302"/>
    </source>
</evidence>
<evidence type="ECO:0000313" key="1">
    <source>
        <dbReference type="EMBL" id="GFO16046.1"/>
    </source>
</evidence>
<accession>A0AAV4AY60</accession>
<dbReference type="AlphaFoldDB" id="A0AAV4AY60"/>
<dbReference type="Gene3D" id="3.10.10.10">
    <property type="entry name" value="HIV Type 1 Reverse Transcriptase, subunit A, domain 1"/>
    <property type="match status" value="1"/>
</dbReference>
<organism evidence="1 2">
    <name type="scientific">Plakobranchus ocellatus</name>
    <dbReference type="NCBI Taxonomy" id="259542"/>
    <lineage>
        <taxon>Eukaryota</taxon>
        <taxon>Metazoa</taxon>
        <taxon>Spiralia</taxon>
        <taxon>Lophotrochozoa</taxon>
        <taxon>Mollusca</taxon>
        <taxon>Gastropoda</taxon>
        <taxon>Heterobranchia</taxon>
        <taxon>Euthyneura</taxon>
        <taxon>Panpulmonata</taxon>
        <taxon>Sacoglossa</taxon>
        <taxon>Placobranchoidea</taxon>
        <taxon>Plakobranchidae</taxon>
        <taxon>Plakobranchus</taxon>
    </lineage>
</organism>
<sequence>MLTENRFEWRNMIASVCSRQGTYGCELNGIGLVLGIQDKELSQNLQVEATLTLKSAVTTAIEFEVVQLEFQEQRGTTAAALHIMNNRNTRLRAHQVVLRAEAEGAKPYSVLIARRVPFPQQGGVREELNHMEMEGIIQPVTEPPWCTPMGLMVKPNGQIRIYVDYKQLNMVAKRPKCMPPNLNNNALKMAESTIVSTLDATSHFFQILIQDKSRLLSTFNTLRAYYICVPVGISLDSECFQAKMKGLEGCEAIIHGVMVSSEVHTCTGRSSINLGSFVFLQ</sequence>
<dbReference type="InterPro" id="IPR043128">
    <property type="entry name" value="Rev_trsase/Diguanyl_cyclase"/>
</dbReference>
<dbReference type="Proteomes" id="UP000735302">
    <property type="component" value="Unassembled WGS sequence"/>
</dbReference>
<dbReference type="Gene3D" id="3.30.70.270">
    <property type="match status" value="1"/>
</dbReference>
<dbReference type="InterPro" id="IPR043502">
    <property type="entry name" value="DNA/RNA_pol_sf"/>
</dbReference>
<protein>
    <submittedName>
        <fullName evidence="1">Pol polyprotein</fullName>
    </submittedName>
</protein>
<reference evidence="1 2" key="1">
    <citation type="journal article" date="2021" name="Elife">
        <title>Chloroplast acquisition without the gene transfer in kleptoplastic sea slugs, Plakobranchus ocellatus.</title>
        <authorList>
            <person name="Maeda T."/>
            <person name="Takahashi S."/>
            <person name="Yoshida T."/>
            <person name="Shimamura S."/>
            <person name="Takaki Y."/>
            <person name="Nagai Y."/>
            <person name="Toyoda A."/>
            <person name="Suzuki Y."/>
            <person name="Arimoto A."/>
            <person name="Ishii H."/>
            <person name="Satoh N."/>
            <person name="Nishiyama T."/>
            <person name="Hasebe M."/>
            <person name="Maruyama T."/>
            <person name="Minagawa J."/>
            <person name="Obokata J."/>
            <person name="Shigenobu S."/>
        </authorList>
    </citation>
    <scope>NUCLEOTIDE SEQUENCE [LARGE SCALE GENOMIC DNA]</scope>
</reference>
<proteinExistence type="predicted"/>
<gene>
    <name evidence="1" type="ORF">PoB_004255100</name>
</gene>
<dbReference type="PANTHER" id="PTHR37984:SF8">
    <property type="entry name" value="CCHC-TYPE DOMAIN-CONTAINING PROTEIN"/>
    <property type="match status" value="1"/>
</dbReference>
<keyword evidence="2" id="KW-1185">Reference proteome</keyword>
<dbReference type="PANTHER" id="PTHR37984">
    <property type="entry name" value="PROTEIN CBG26694"/>
    <property type="match status" value="1"/>
</dbReference>
<dbReference type="EMBL" id="BLXT01004638">
    <property type="protein sequence ID" value="GFO16046.1"/>
    <property type="molecule type" value="Genomic_DNA"/>
</dbReference>
<name>A0AAV4AY60_9GAST</name>
<dbReference type="InterPro" id="IPR050951">
    <property type="entry name" value="Retrovirus_Pol_polyprotein"/>
</dbReference>